<evidence type="ECO:0000313" key="1">
    <source>
        <dbReference type="EnsemblProtists" id="HpaP804660"/>
    </source>
</evidence>
<keyword evidence="2" id="KW-1185">Reference proteome</keyword>
<accession>M4BEE2</accession>
<reference evidence="1" key="2">
    <citation type="submission" date="2015-06" db="UniProtKB">
        <authorList>
            <consortium name="EnsemblProtists"/>
        </authorList>
    </citation>
    <scope>IDENTIFICATION</scope>
    <source>
        <strain evidence="1">Emoy2</strain>
    </source>
</reference>
<dbReference type="HOGENOM" id="CLU_2364137_0_0_1"/>
<evidence type="ECO:0000313" key="2">
    <source>
        <dbReference type="Proteomes" id="UP000011713"/>
    </source>
</evidence>
<reference evidence="2" key="1">
    <citation type="journal article" date="2010" name="Science">
        <title>Signatures of adaptation to obligate biotrophy in the Hyaloperonospora arabidopsidis genome.</title>
        <authorList>
            <person name="Baxter L."/>
            <person name="Tripathy S."/>
            <person name="Ishaque N."/>
            <person name="Boot N."/>
            <person name="Cabral A."/>
            <person name="Kemen E."/>
            <person name="Thines M."/>
            <person name="Ah-Fong A."/>
            <person name="Anderson R."/>
            <person name="Badejoko W."/>
            <person name="Bittner-Eddy P."/>
            <person name="Boore J.L."/>
            <person name="Chibucos M.C."/>
            <person name="Coates M."/>
            <person name="Dehal P."/>
            <person name="Delehaunty K."/>
            <person name="Dong S."/>
            <person name="Downton P."/>
            <person name="Dumas B."/>
            <person name="Fabro G."/>
            <person name="Fronick C."/>
            <person name="Fuerstenberg S.I."/>
            <person name="Fulton L."/>
            <person name="Gaulin E."/>
            <person name="Govers F."/>
            <person name="Hughes L."/>
            <person name="Humphray S."/>
            <person name="Jiang R.H."/>
            <person name="Judelson H."/>
            <person name="Kamoun S."/>
            <person name="Kyung K."/>
            <person name="Meijer H."/>
            <person name="Minx P."/>
            <person name="Morris P."/>
            <person name="Nelson J."/>
            <person name="Phuntumart V."/>
            <person name="Qutob D."/>
            <person name="Rehmany A."/>
            <person name="Rougon-Cardoso A."/>
            <person name="Ryden P."/>
            <person name="Torto-Alalibo T."/>
            <person name="Studholme D."/>
            <person name="Wang Y."/>
            <person name="Win J."/>
            <person name="Wood J."/>
            <person name="Clifton S.W."/>
            <person name="Rogers J."/>
            <person name="Van den Ackerveken G."/>
            <person name="Jones J.D."/>
            <person name="McDowell J.M."/>
            <person name="Beynon J."/>
            <person name="Tyler B.M."/>
        </authorList>
    </citation>
    <scope>NUCLEOTIDE SEQUENCE [LARGE SCALE GENOMIC DNA]</scope>
    <source>
        <strain evidence="2">Emoy2</strain>
    </source>
</reference>
<dbReference type="EMBL" id="JH598174">
    <property type="status" value="NOT_ANNOTATED_CDS"/>
    <property type="molecule type" value="Genomic_DNA"/>
</dbReference>
<dbReference type="AlphaFoldDB" id="M4BEE2"/>
<dbReference type="InParanoid" id="M4BEE2"/>
<organism evidence="1 2">
    <name type="scientific">Hyaloperonospora arabidopsidis (strain Emoy2)</name>
    <name type="common">Downy mildew agent</name>
    <name type="synonym">Peronospora arabidopsidis</name>
    <dbReference type="NCBI Taxonomy" id="559515"/>
    <lineage>
        <taxon>Eukaryota</taxon>
        <taxon>Sar</taxon>
        <taxon>Stramenopiles</taxon>
        <taxon>Oomycota</taxon>
        <taxon>Peronosporomycetes</taxon>
        <taxon>Peronosporales</taxon>
        <taxon>Peronosporaceae</taxon>
        <taxon>Hyaloperonospora</taxon>
    </lineage>
</organism>
<protein>
    <submittedName>
        <fullName evidence="1">Uncharacterized protein</fullName>
    </submittedName>
</protein>
<sequence>MTSVAATWHLLTSELPFVCGRRQTFCGIIFETGNIEHLGVLWVDSQRHFLIPSCRSVVVRSLTFRDFSSTPSPFRWCFHVSSMSDMISLLQIHFPT</sequence>
<dbReference type="Proteomes" id="UP000011713">
    <property type="component" value="Unassembled WGS sequence"/>
</dbReference>
<proteinExistence type="predicted"/>
<name>M4BEE2_HYAAE</name>
<dbReference type="EnsemblProtists" id="HpaT804660">
    <property type="protein sequence ID" value="HpaP804660"/>
    <property type="gene ID" value="HpaG804660"/>
</dbReference>
<dbReference type="VEuPathDB" id="FungiDB:HpaG804660"/>